<evidence type="ECO:0000313" key="17">
    <source>
        <dbReference type="Proteomes" id="UP000664914"/>
    </source>
</evidence>
<dbReference type="InterPro" id="IPR039426">
    <property type="entry name" value="TonB-dep_rcpt-like"/>
</dbReference>
<feature type="domain" description="TonB-dependent receptor plug" evidence="15">
    <location>
        <begin position="64"/>
        <end position="176"/>
    </location>
</feature>
<feature type="chain" id="PRO_5037363489" evidence="13">
    <location>
        <begin position="29"/>
        <end position="794"/>
    </location>
</feature>
<dbReference type="CDD" id="cd01347">
    <property type="entry name" value="ligand_gated_channel"/>
    <property type="match status" value="1"/>
</dbReference>
<dbReference type="InterPro" id="IPR012910">
    <property type="entry name" value="Plug_dom"/>
</dbReference>
<evidence type="ECO:0000256" key="11">
    <source>
        <dbReference type="PROSITE-ProRule" id="PRU01360"/>
    </source>
</evidence>
<reference evidence="16" key="2">
    <citation type="submission" date="2021-04" db="EMBL/GenBank/DDBJ databases">
        <title>Isolation and genomic analysis of the ibuprofen-degrading bacterium Sphingomonas strain MPO218.</title>
        <authorList>
            <person name="Aulestia M."/>
            <person name="Flores A."/>
            <person name="Mangas E.L."/>
            <person name="Perez-Pulido A.J."/>
            <person name="Santero E."/>
            <person name="Camacho E.M."/>
        </authorList>
    </citation>
    <scope>NUCLEOTIDE SEQUENCE</scope>
    <source>
        <strain evidence="16">MPO218</strain>
    </source>
</reference>
<evidence type="ECO:0000256" key="10">
    <source>
        <dbReference type="ARBA" id="ARBA00023237"/>
    </source>
</evidence>
<keyword evidence="4" id="KW-0410">Iron transport</keyword>
<comment type="subcellular location">
    <subcellularLocation>
        <location evidence="1 11">Cell outer membrane</location>
        <topology evidence="1 11">Multi-pass membrane protein</topology>
    </subcellularLocation>
</comment>
<sequence length="794" mass="85616">MNKEYRLFFATSCFALATALAGTGSAQAQAVAGATATSQTAEADDSAGRIGDIVVTARRREERLQDTPVAVTALTGAALAQRGVTDITQVAQFAPSVNIGAAARSNGNSTQASIFIRGIGQLDWTLTTEPGVGLYVDGIYVARSVGALLDFVDIDRVEVLRGPQGTLFGKNAVGGAVNIVTRRPGDAFGGSVEATYGRFNRIDMKVSVDLPISETLKSRFSIASLNRDGYQDLPVLNGKAGGYKRLAGKGAISWEPSSAFTLDLSADFLRARDDSTASSIVEIGDCVGTNPCGPFVATFNAQQRAAGRPEYLASSYIPSSIDTSFAGFGNYSNTDVVGTSAIATLKLSPTVTLKSLTGYRTLDAHFALDGDGSPLTVVQTEDFYDQKQFSQELQLAGSAFDNRLNFLVGGYYFRETGNNINLVTFNSGFRDFLFPGVFSDPTFPFQSGGKIRNTTWAGFTQNTLKIAEGLSVTAGLRYSWEKKEFDPDQYAFEARRRGIGLLPQFNGALRWLDPLVPRGSVDQTITDWSPKASVEYKWAPDILTYASYSEGYKSGGFAQRIMPGRNIVVNGVNQPNPVPAFGPEKVAVYEAGFKSTLFDKRLRLNLAAFYTDYSDIQVNFFDGVATRPQNAGDGRIKGFEVEAEATPFDGTRLNLAASYTDAKLTRLDPGAQGVTLATKFPYVSKWQLSGGASQDVPLAGWGRISFRGDVSYRSAYSPDIENAPVLRQKGYAIVNVSATLLPEEERWSLQAGVRNLTDKRFIQGGLADPEGLGQTSASFAIGAEWYVTARFRFN</sequence>
<feature type="signal peptide" evidence="13">
    <location>
        <begin position="1"/>
        <end position="28"/>
    </location>
</feature>
<keyword evidence="2 11" id="KW-0813">Transport</keyword>
<dbReference type="InterPro" id="IPR036942">
    <property type="entry name" value="Beta-barrel_TonB_sf"/>
</dbReference>
<evidence type="ECO:0000256" key="12">
    <source>
        <dbReference type="RuleBase" id="RU003357"/>
    </source>
</evidence>
<proteinExistence type="inferred from homology"/>
<dbReference type="PANTHER" id="PTHR32552">
    <property type="entry name" value="FERRICHROME IRON RECEPTOR-RELATED"/>
    <property type="match status" value="1"/>
</dbReference>
<evidence type="ECO:0000256" key="1">
    <source>
        <dbReference type="ARBA" id="ARBA00004571"/>
    </source>
</evidence>
<evidence type="ECO:0000313" key="16">
    <source>
        <dbReference type="EMBL" id="QTH23998.1"/>
    </source>
</evidence>
<dbReference type="Pfam" id="PF00593">
    <property type="entry name" value="TonB_dep_Rec_b-barrel"/>
    <property type="match status" value="1"/>
</dbReference>
<evidence type="ECO:0000256" key="3">
    <source>
        <dbReference type="ARBA" id="ARBA00022452"/>
    </source>
</evidence>
<evidence type="ECO:0000256" key="2">
    <source>
        <dbReference type="ARBA" id="ARBA00022448"/>
    </source>
</evidence>
<keyword evidence="7" id="KW-0406">Ion transport</keyword>
<keyword evidence="10 11" id="KW-0998">Cell outer membrane</keyword>
<dbReference type="RefSeq" id="WP_208634124.1">
    <property type="nucleotide sequence ID" value="NZ_CP059319.1"/>
</dbReference>
<dbReference type="PROSITE" id="PS52016">
    <property type="entry name" value="TONB_DEPENDENT_REC_3"/>
    <property type="match status" value="1"/>
</dbReference>
<dbReference type="GO" id="GO:0006826">
    <property type="term" value="P:iron ion transport"/>
    <property type="evidence" value="ECO:0007669"/>
    <property type="project" value="UniProtKB-KW"/>
</dbReference>
<dbReference type="PANTHER" id="PTHR32552:SF81">
    <property type="entry name" value="TONB-DEPENDENT OUTER MEMBRANE RECEPTOR"/>
    <property type="match status" value="1"/>
</dbReference>
<evidence type="ECO:0000256" key="5">
    <source>
        <dbReference type="ARBA" id="ARBA00022692"/>
    </source>
</evidence>
<dbReference type="GO" id="GO:0009279">
    <property type="term" value="C:cell outer membrane"/>
    <property type="evidence" value="ECO:0007669"/>
    <property type="project" value="UniProtKB-SubCell"/>
</dbReference>
<comment type="similarity">
    <text evidence="11 12">Belongs to the TonB-dependent receptor family.</text>
</comment>
<evidence type="ECO:0000256" key="13">
    <source>
        <dbReference type="SAM" id="SignalP"/>
    </source>
</evidence>
<evidence type="ECO:0000259" key="15">
    <source>
        <dbReference type="Pfam" id="PF07715"/>
    </source>
</evidence>
<keyword evidence="16" id="KW-0675">Receptor</keyword>
<dbReference type="EMBL" id="CP059319">
    <property type="protein sequence ID" value="QTH23998.1"/>
    <property type="molecule type" value="Genomic_DNA"/>
</dbReference>
<dbReference type="SUPFAM" id="SSF56935">
    <property type="entry name" value="Porins"/>
    <property type="match status" value="1"/>
</dbReference>
<dbReference type="InterPro" id="IPR000531">
    <property type="entry name" value="Beta-barrel_TonB"/>
</dbReference>
<keyword evidence="13" id="KW-0732">Signal</keyword>
<dbReference type="AlphaFoldDB" id="A0A975HG08"/>
<reference evidence="16" key="1">
    <citation type="submission" date="2020-07" db="EMBL/GenBank/DDBJ databases">
        <authorList>
            <person name="Camacho E."/>
        </authorList>
    </citation>
    <scope>NUCLEOTIDE SEQUENCE</scope>
    <source>
        <strain evidence="16">MPO218</strain>
    </source>
</reference>
<dbReference type="Pfam" id="PF07715">
    <property type="entry name" value="Plug"/>
    <property type="match status" value="1"/>
</dbReference>
<evidence type="ECO:0000259" key="14">
    <source>
        <dbReference type="Pfam" id="PF00593"/>
    </source>
</evidence>
<keyword evidence="9 11" id="KW-0472">Membrane</keyword>
<protein>
    <submittedName>
        <fullName evidence="16">TonB-dependent receptor</fullName>
    </submittedName>
</protein>
<evidence type="ECO:0000256" key="4">
    <source>
        <dbReference type="ARBA" id="ARBA00022496"/>
    </source>
</evidence>
<organism evidence="16 17">
    <name type="scientific">Rhizorhabdus wittichii</name>
    <dbReference type="NCBI Taxonomy" id="160791"/>
    <lineage>
        <taxon>Bacteria</taxon>
        <taxon>Pseudomonadati</taxon>
        <taxon>Pseudomonadota</taxon>
        <taxon>Alphaproteobacteria</taxon>
        <taxon>Sphingomonadales</taxon>
        <taxon>Sphingomonadaceae</taxon>
        <taxon>Rhizorhabdus</taxon>
    </lineage>
</organism>
<evidence type="ECO:0000256" key="9">
    <source>
        <dbReference type="ARBA" id="ARBA00023136"/>
    </source>
</evidence>
<feature type="domain" description="TonB-dependent receptor-like beta-barrel" evidence="14">
    <location>
        <begin position="321"/>
        <end position="756"/>
    </location>
</feature>
<name>A0A975HG08_9SPHN</name>
<keyword evidence="8 12" id="KW-0798">TonB box</keyword>
<dbReference type="Proteomes" id="UP000664914">
    <property type="component" value="Chromosome"/>
</dbReference>
<gene>
    <name evidence="16" type="ORF">HRJ34_11080</name>
</gene>
<accession>A0A975HG08</accession>
<keyword evidence="3 11" id="KW-1134">Transmembrane beta strand</keyword>
<evidence type="ECO:0000256" key="6">
    <source>
        <dbReference type="ARBA" id="ARBA00023004"/>
    </source>
</evidence>
<evidence type="ECO:0000256" key="7">
    <source>
        <dbReference type="ARBA" id="ARBA00023065"/>
    </source>
</evidence>
<evidence type="ECO:0000256" key="8">
    <source>
        <dbReference type="ARBA" id="ARBA00023077"/>
    </source>
</evidence>
<keyword evidence="5 11" id="KW-0812">Transmembrane</keyword>
<keyword evidence="6" id="KW-0408">Iron</keyword>
<dbReference type="Gene3D" id="2.40.170.20">
    <property type="entry name" value="TonB-dependent receptor, beta-barrel domain"/>
    <property type="match status" value="1"/>
</dbReference>